<organism evidence="1">
    <name type="scientific">marine metagenome</name>
    <dbReference type="NCBI Taxonomy" id="408172"/>
    <lineage>
        <taxon>unclassified sequences</taxon>
        <taxon>metagenomes</taxon>
        <taxon>ecological metagenomes</taxon>
    </lineage>
</organism>
<dbReference type="AlphaFoldDB" id="A0A381V0J7"/>
<accession>A0A381V0J7</accession>
<dbReference type="EMBL" id="UINC01007536">
    <property type="protein sequence ID" value="SVA33880.1"/>
    <property type="molecule type" value="Genomic_DNA"/>
</dbReference>
<reference evidence="1" key="1">
    <citation type="submission" date="2018-05" db="EMBL/GenBank/DDBJ databases">
        <authorList>
            <person name="Lanie J.A."/>
            <person name="Ng W.-L."/>
            <person name="Kazmierczak K.M."/>
            <person name="Andrzejewski T.M."/>
            <person name="Davidsen T.M."/>
            <person name="Wayne K.J."/>
            <person name="Tettelin H."/>
            <person name="Glass J.I."/>
            <person name="Rusch D."/>
            <person name="Podicherti R."/>
            <person name="Tsui H.-C.T."/>
            <person name="Winkler M.E."/>
        </authorList>
    </citation>
    <scope>NUCLEOTIDE SEQUENCE</scope>
</reference>
<gene>
    <name evidence="1" type="ORF">METZ01_LOCUS86734</name>
</gene>
<name>A0A381V0J7_9ZZZZ</name>
<proteinExistence type="predicted"/>
<protein>
    <submittedName>
        <fullName evidence="1">Uncharacterized protein</fullName>
    </submittedName>
</protein>
<evidence type="ECO:0000313" key="1">
    <source>
        <dbReference type="EMBL" id="SVA33880.1"/>
    </source>
</evidence>
<sequence length="32" mass="3710">MDYEVESLQMLFLQSDLAEKGFLHFPKAPLPD</sequence>